<feature type="domain" description="Reverse transcriptase" evidence="1">
    <location>
        <begin position="10"/>
        <end position="95"/>
    </location>
</feature>
<dbReference type="AlphaFoldDB" id="A0A4Y2S6E2"/>
<dbReference type="InterPro" id="IPR000477">
    <property type="entry name" value="RT_dom"/>
</dbReference>
<dbReference type="EMBL" id="BGPR01020076">
    <property type="protein sequence ID" value="GBN83742.1"/>
    <property type="molecule type" value="Genomic_DNA"/>
</dbReference>
<keyword evidence="3" id="KW-1185">Reference proteome</keyword>
<proteinExistence type="predicted"/>
<name>A0A4Y2S6E2_ARAVE</name>
<organism evidence="2 3">
    <name type="scientific">Araneus ventricosus</name>
    <name type="common">Orbweaver spider</name>
    <name type="synonym">Epeira ventricosa</name>
    <dbReference type="NCBI Taxonomy" id="182803"/>
    <lineage>
        <taxon>Eukaryota</taxon>
        <taxon>Metazoa</taxon>
        <taxon>Ecdysozoa</taxon>
        <taxon>Arthropoda</taxon>
        <taxon>Chelicerata</taxon>
        <taxon>Arachnida</taxon>
        <taxon>Araneae</taxon>
        <taxon>Araneomorphae</taxon>
        <taxon>Entelegynae</taxon>
        <taxon>Araneoidea</taxon>
        <taxon>Araneidae</taxon>
        <taxon>Araneus</taxon>
    </lineage>
</organism>
<reference evidence="2 3" key="1">
    <citation type="journal article" date="2019" name="Sci. Rep.">
        <title>Orb-weaving spider Araneus ventricosus genome elucidates the spidroin gene catalogue.</title>
        <authorList>
            <person name="Kono N."/>
            <person name="Nakamura H."/>
            <person name="Ohtoshi R."/>
            <person name="Moran D.A.P."/>
            <person name="Shinohara A."/>
            <person name="Yoshida Y."/>
            <person name="Fujiwara M."/>
            <person name="Mori M."/>
            <person name="Tomita M."/>
            <person name="Arakawa K."/>
        </authorList>
    </citation>
    <scope>NUCLEOTIDE SEQUENCE [LARGE SCALE GENOMIC DNA]</scope>
</reference>
<dbReference type="SUPFAM" id="SSF56672">
    <property type="entry name" value="DNA/RNA polymerases"/>
    <property type="match status" value="1"/>
</dbReference>
<dbReference type="InterPro" id="IPR043502">
    <property type="entry name" value="DNA/RNA_pol_sf"/>
</dbReference>
<gene>
    <name evidence="2" type="ORF">AVEN_29874_1</name>
</gene>
<dbReference type="Proteomes" id="UP000499080">
    <property type="component" value="Unassembled WGS sequence"/>
</dbReference>
<dbReference type="Gene3D" id="3.30.70.270">
    <property type="match status" value="1"/>
</dbReference>
<dbReference type="GO" id="GO:0071897">
    <property type="term" value="P:DNA biosynthetic process"/>
    <property type="evidence" value="ECO:0007669"/>
    <property type="project" value="UniProtKB-ARBA"/>
</dbReference>
<accession>A0A4Y2S6E2</accession>
<dbReference type="InterPro" id="IPR053134">
    <property type="entry name" value="RNA-dir_DNA_polymerase"/>
</dbReference>
<dbReference type="CDD" id="cd01647">
    <property type="entry name" value="RT_LTR"/>
    <property type="match status" value="1"/>
</dbReference>
<evidence type="ECO:0000259" key="1">
    <source>
        <dbReference type="Pfam" id="PF00078"/>
    </source>
</evidence>
<dbReference type="PANTHER" id="PTHR24559">
    <property type="entry name" value="TRANSPOSON TY3-I GAG-POL POLYPROTEIN"/>
    <property type="match status" value="1"/>
</dbReference>
<dbReference type="InterPro" id="IPR043128">
    <property type="entry name" value="Rev_trsase/Diguanyl_cyclase"/>
</dbReference>
<dbReference type="Pfam" id="PF00078">
    <property type="entry name" value="RVT_1"/>
    <property type="match status" value="1"/>
</dbReference>
<dbReference type="Gene3D" id="3.10.10.10">
    <property type="entry name" value="HIV Type 1 Reverse Transcriptase, subunit A, domain 1"/>
    <property type="match status" value="1"/>
</dbReference>
<evidence type="ECO:0000313" key="2">
    <source>
        <dbReference type="EMBL" id="GBN83742.1"/>
    </source>
</evidence>
<comment type="caution">
    <text evidence="2">The sequence shown here is derived from an EMBL/GenBank/DDBJ whole genome shotgun (WGS) entry which is preliminary data.</text>
</comment>
<sequence length="112" mass="13338">MHKTAVSAPFELFQFLYMTFGLSNAPATFQKFIYRVMRGSDFCVPYFDDVLIASENDNQHFEYLKQVFQSFEKCRFRQNASKYVLGKSSVQFLNFWWYYSTITKGIGYHEFP</sequence>
<dbReference type="OrthoDB" id="41323at2759"/>
<protein>
    <recommendedName>
        <fullName evidence="1">Reverse transcriptase domain-containing protein</fullName>
    </recommendedName>
</protein>
<dbReference type="PANTHER" id="PTHR24559:SF444">
    <property type="entry name" value="REVERSE TRANSCRIPTASE DOMAIN-CONTAINING PROTEIN"/>
    <property type="match status" value="1"/>
</dbReference>
<evidence type="ECO:0000313" key="3">
    <source>
        <dbReference type="Proteomes" id="UP000499080"/>
    </source>
</evidence>